<evidence type="ECO:0000313" key="2">
    <source>
        <dbReference type="Proteomes" id="UP000017133"/>
    </source>
</evidence>
<reference evidence="1 2" key="1">
    <citation type="submission" date="2013-10" db="EMBL/GenBank/DDBJ databases">
        <title>Whole Genome Shotgun Sequence of Photorhabdus temperata J3.</title>
        <authorList>
            <person name="Park G.-S."/>
            <person name="Hong S.-J."/>
            <person name="Shin J.-H."/>
        </authorList>
    </citation>
    <scope>NUCLEOTIDE SEQUENCE [LARGE SCALE GENOMIC DNA]</scope>
    <source>
        <strain evidence="1 2">J3</strain>
    </source>
</reference>
<keyword evidence="2" id="KW-1185">Reference proteome</keyword>
<gene>
    <name evidence="1" type="ORF">O185_19280</name>
</gene>
<dbReference type="Proteomes" id="UP000017133">
    <property type="component" value="Unassembled WGS sequence"/>
</dbReference>
<evidence type="ECO:0000313" key="1">
    <source>
        <dbReference type="EMBL" id="ERT11455.1"/>
    </source>
</evidence>
<dbReference type="PATRIC" id="fig|1389415.4.peg.3857"/>
<name>U7QWW4_PHOTE</name>
<comment type="caution">
    <text evidence="1">The sequence shown here is derived from an EMBL/GenBank/DDBJ whole genome shotgun (WGS) entry which is preliminary data.</text>
</comment>
<organism evidence="1 2">
    <name type="scientific">Photorhabdus temperata J3</name>
    <dbReference type="NCBI Taxonomy" id="1389415"/>
    <lineage>
        <taxon>Bacteria</taxon>
        <taxon>Pseudomonadati</taxon>
        <taxon>Pseudomonadota</taxon>
        <taxon>Gammaproteobacteria</taxon>
        <taxon>Enterobacterales</taxon>
        <taxon>Morganellaceae</taxon>
        <taxon>Photorhabdus</taxon>
    </lineage>
</organism>
<proteinExistence type="predicted"/>
<dbReference type="RefSeq" id="WP_023045763.1">
    <property type="nucleotide sequence ID" value="NZ_AXDT01000193.1"/>
</dbReference>
<accession>U7QWW4</accession>
<dbReference type="AlphaFoldDB" id="U7QWW4"/>
<protein>
    <submittedName>
        <fullName evidence="1">Uncharacterized protein</fullName>
    </submittedName>
</protein>
<dbReference type="EMBL" id="AXDT01000193">
    <property type="protein sequence ID" value="ERT11455.1"/>
    <property type="molecule type" value="Genomic_DNA"/>
</dbReference>
<sequence length="79" mass="9179">MSKVTMIDIFVSTSTPSIKKEIKSYINEYLNLANWDDPYDDHGIIMIEYDGDLDDDALDYLCREMLGKYSSDINYIILN</sequence>